<name>A0A9D4MMX3_DREPO</name>
<keyword evidence="2" id="KW-1185">Reference proteome</keyword>
<reference evidence="1" key="2">
    <citation type="submission" date="2020-11" db="EMBL/GenBank/DDBJ databases">
        <authorList>
            <person name="McCartney M.A."/>
            <person name="Auch B."/>
            <person name="Kono T."/>
            <person name="Mallez S."/>
            <person name="Becker A."/>
            <person name="Gohl D.M."/>
            <person name="Silverstein K.A.T."/>
            <person name="Koren S."/>
            <person name="Bechman K.B."/>
            <person name="Herman A."/>
            <person name="Abrahante J.E."/>
            <person name="Garbe J."/>
        </authorList>
    </citation>
    <scope>NUCLEOTIDE SEQUENCE</scope>
    <source>
        <strain evidence="1">Duluth1</strain>
        <tissue evidence="1">Whole animal</tissue>
    </source>
</reference>
<dbReference type="AlphaFoldDB" id="A0A9D4MMX3"/>
<evidence type="ECO:0000313" key="2">
    <source>
        <dbReference type="Proteomes" id="UP000828390"/>
    </source>
</evidence>
<reference evidence="1" key="1">
    <citation type="journal article" date="2019" name="bioRxiv">
        <title>The Genome of the Zebra Mussel, Dreissena polymorpha: A Resource for Invasive Species Research.</title>
        <authorList>
            <person name="McCartney M.A."/>
            <person name="Auch B."/>
            <person name="Kono T."/>
            <person name="Mallez S."/>
            <person name="Zhang Y."/>
            <person name="Obille A."/>
            <person name="Becker A."/>
            <person name="Abrahante J.E."/>
            <person name="Garbe J."/>
            <person name="Badalamenti J.P."/>
            <person name="Herman A."/>
            <person name="Mangelson H."/>
            <person name="Liachko I."/>
            <person name="Sullivan S."/>
            <person name="Sone E.D."/>
            <person name="Koren S."/>
            <person name="Silverstein K.A.T."/>
            <person name="Beckman K.B."/>
            <person name="Gohl D.M."/>
        </authorList>
    </citation>
    <scope>NUCLEOTIDE SEQUENCE</scope>
    <source>
        <strain evidence="1">Duluth1</strain>
        <tissue evidence="1">Whole animal</tissue>
    </source>
</reference>
<dbReference type="EMBL" id="JAIWYP010000001">
    <property type="protein sequence ID" value="KAH3879368.1"/>
    <property type="molecule type" value="Genomic_DNA"/>
</dbReference>
<proteinExistence type="predicted"/>
<comment type="caution">
    <text evidence="1">The sequence shown here is derived from an EMBL/GenBank/DDBJ whole genome shotgun (WGS) entry which is preliminary data.</text>
</comment>
<gene>
    <name evidence="1" type="ORF">DPMN_003270</name>
</gene>
<accession>A0A9D4MMX3</accession>
<sequence>MRSDNIDWIAPSLHMRSDNIDRIAPSLHMHGDNIDRIAPSLHMRSDNIDQIAPSLHMRSDTPPSIPNAAVFSFRNNANVPHSKTQLNVPVRSIQFDPHDIRSSRPDVESRWVVKYRNTADVSKAIQSGLLVDTDRLVFYQHNDVTTRETAAYRNYMEVVNAHAVIAASADNVVRGKLKRAVSSGRCHSRRLRYYEAN</sequence>
<evidence type="ECO:0000313" key="1">
    <source>
        <dbReference type="EMBL" id="KAH3879368.1"/>
    </source>
</evidence>
<protein>
    <submittedName>
        <fullName evidence="1">Uncharacterized protein</fullName>
    </submittedName>
</protein>
<dbReference type="Proteomes" id="UP000828390">
    <property type="component" value="Unassembled WGS sequence"/>
</dbReference>
<organism evidence="1 2">
    <name type="scientific">Dreissena polymorpha</name>
    <name type="common">Zebra mussel</name>
    <name type="synonym">Mytilus polymorpha</name>
    <dbReference type="NCBI Taxonomy" id="45954"/>
    <lineage>
        <taxon>Eukaryota</taxon>
        <taxon>Metazoa</taxon>
        <taxon>Spiralia</taxon>
        <taxon>Lophotrochozoa</taxon>
        <taxon>Mollusca</taxon>
        <taxon>Bivalvia</taxon>
        <taxon>Autobranchia</taxon>
        <taxon>Heteroconchia</taxon>
        <taxon>Euheterodonta</taxon>
        <taxon>Imparidentia</taxon>
        <taxon>Neoheterodontei</taxon>
        <taxon>Myida</taxon>
        <taxon>Dreissenoidea</taxon>
        <taxon>Dreissenidae</taxon>
        <taxon>Dreissena</taxon>
    </lineage>
</organism>